<dbReference type="InterPro" id="IPR002885">
    <property type="entry name" value="PPR_rpt"/>
</dbReference>
<dbReference type="Pfam" id="PF01535">
    <property type="entry name" value="PPR"/>
    <property type="match status" value="1"/>
</dbReference>
<evidence type="ECO:0000313" key="5">
    <source>
        <dbReference type="Proteomes" id="UP000326939"/>
    </source>
</evidence>
<keyword evidence="3" id="KW-1133">Transmembrane helix</keyword>
<accession>A0A5N5P6Q7</accession>
<keyword evidence="3" id="KW-0472">Membrane</keyword>
<name>A0A5N5P6Q7_9ROSI</name>
<dbReference type="InterPro" id="IPR011990">
    <property type="entry name" value="TPR-like_helical_dom_sf"/>
</dbReference>
<dbReference type="Gene3D" id="1.25.40.10">
    <property type="entry name" value="Tetratricopeptide repeat domain"/>
    <property type="match status" value="1"/>
</dbReference>
<keyword evidence="3" id="KW-0812">Transmembrane</keyword>
<feature type="repeat" description="PPR" evidence="2">
    <location>
        <begin position="5"/>
        <end position="35"/>
    </location>
</feature>
<proteinExistence type="predicted"/>
<evidence type="ECO:0008006" key="6">
    <source>
        <dbReference type="Google" id="ProtNLM"/>
    </source>
</evidence>
<feature type="transmembrane region" description="Helical" evidence="3">
    <location>
        <begin position="77"/>
        <end position="100"/>
    </location>
</feature>
<reference evidence="5" key="1">
    <citation type="journal article" date="2019" name="Gigascience">
        <title>De novo genome assembly of the endangered Acer yangbiense, a plant species with extremely small populations endemic to Yunnan Province, China.</title>
        <authorList>
            <person name="Yang J."/>
            <person name="Wariss H.M."/>
            <person name="Tao L."/>
            <person name="Zhang R."/>
            <person name="Yun Q."/>
            <person name="Hollingsworth P."/>
            <person name="Dao Z."/>
            <person name="Luo G."/>
            <person name="Guo H."/>
            <person name="Ma Y."/>
            <person name="Sun W."/>
        </authorList>
    </citation>
    <scope>NUCLEOTIDE SEQUENCE [LARGE SCALE GENOMIC DNA]</scope>
    <source>
        <strain evidence="5">cv. br00</strain>
    </source>
</reference>
<comment type="caution">
    <text evidence="4">The sequence shown here is derived from an EMBL/GenBank/DDBJ whole genome shotgun (WGS) entry which is preliminary data.</text>
</comment>
<dbReference type="AlphaFoldDB" id="A0A5N5P6Q7"/>
<evidence type="ECO:0000313" key="4">
    <source>
        <dbReference type="EMBL" id="KAB5574416.1"/>
    </source>
</evidence>
<dbReference type="NCBIfam" id="TIGR00756">
    <property type="entry name" value="PPR"/>
    <property type="match status" value="1"/>
</dbReference>
<organism evidence="4 5">
    <name type="scientific">Salix brachista</name>
    <dbReference type="NCBI Taxonomy" id="2182728"/>
    <lineage>
        <taxon>Eukaryota</taxon>
        <taxon>Viridiplantae</taxon>
        <taxon>Streptophyta</taxon>
        <taxon>Embryophyta</taxon>
        <taxon>Tracheophyta</taxon>
        <taxon>Spermatophyta</taxon>
        <taxon>Magnoliopsida</taxon>
        <taxon>eudicotyledons</taxon>
        <taxon>Gunneridae</taxon>
        <taxon>Pentapetalae</taxon>
        <taxon>rosids</taxon>
        <taxon>fabids</taxon>
        <taxon>Malpighiales</taxon>
        <taxon>Salicaceae</taxon>
        <taxon>Saliceae</taxon>
        <taxon>Salix</taxon>
    </lineage>
</organism>
<protein>
    <recommendedName>
        <fullName evidence="6">Pentatricopeptide repeat-containing protein</fullName>
    </recommendedName>
</protein>
<dbReference type="PROSITE" id="PS51375">
    <property type="entry name" value="PPR"/>
    <property type="match status" value="1"/>
</dbReference>
<keyword evidence="1" id="KW-0677">Repeat</keyword>
<dbReference type="Proteomes" id="UP000326939">
    <property type="component" value="Chromosome 1"/>
</dbReference>
<sequence>MPERNVVSWNAMIAGYSQNNQPKEALGLFHSMLEATAFVPMENTCVNSRKKGSKRTNSRKKDSNQGLYHLRSFSLSVLAWAVSVCGGWLGLGLSLSLCACGREELRGRV</sequence>
<dbReference type="EMBL" id="VDCV01000001">
    <property type="protein sequence ID" value="KAB5574416.1"/>
    <property type="molecule type" value="Genomic_DNA"/>
</dbReference>
<evidence type="ECO:0000256" key="3">
    <source>
        <dbReference type="SAM" id="Phobius"/>
    </source>
</evidence>
<gene>
    <name evidence="4" type="ORF">DKX38_001610</name>
</gene>
<evidence type="ECO:0000256" key="1">
    <source>
        <dbReference type="ARBA" id="ARBA00022737"/>
    </source>
</evidence>
<keyword evidence="5" id="KW-1185">Reference proteome</keyword>
<evidence type="ECO:0000256" key="2">
    <source>
        <dbReference type="PROSITE-ProRule" id="PRU00708"/>
    </source>
</evidence>